<organism evidence="2 3">
    <name type="scientific">Bipolaris victoriae (strain FI3)</name>
    <name type="common">Victoria blight of oats agent</name>
    <name type="synonym">Cochliobolus victoriae</name>
    <dbReference type="NCBI Taxonomy" id="930091"/>
    <lineage>
        <taxon>Eukaryota</taxon>
        <taxon>Fungi</taxon>
        <taxon>Dikarya</taxon>
        <taxon>Ascomycota</taxon>
        <taxon>Pezizomycotina</taxon>
        <taxon>Dothideomycetes</taxon>
        <taxon>Pleosporomycetidae</taxon>
        <taxon>Pleosporales</taxon>
        <taxon>Pleosporineae</taxon>
        <taxon>Pleosporaceae</taxon>
        <taxon>Bipolaris</taxon>
    </lineage>
</organism>
<protein>
    <submittedName>
        <fullName evidence="2">Uncharacterized protein</fullName>
    </submittedName>
</protein>
<dbReference type="OrthoDB" id="3692853at2759"/>
<feature type="compositionally biased region" description="Basic and acidic residues" evidence="1">
    <location>
        <begin position="53"/>
        <end position="65"/>
    </location>
</feature>
<gene>
    <name evidence="2" type="ORF">COCVIDRAFT_42913</name>
</gene>
<feature type="region of interest" description="Disordered" evidence="1">
    <location>
        <begin position="110"/>
        <end position="130"/>
    </location>
</feature>
<dbReference type="AlphaFoldDB" id="W7DS78"/>
<name>W7DS78_BIPV3</name>
<proteinExistence type="predicted"/>
<accession>W7DS78</accession>
<evidence type="ECO:0000256" key="1">
    <source>
        <dbReference type="SAM" id="MobiDB-lite"/>
    </source>
</evidence>
<evidence type="ECO:0000313" key="3">
    <source>
        <dbReference type="Proteomes" id="UP000054337"/>
    </source>
</evidence>
<sequence length="204" mass="21769">MIHLGKRREAALFSGTFSIPYIQDSLQIIQYSGPLKPKQTSRRNPSKALLSKDSPKSNTKLENKENLAPMSDGVEVIDLTYLVREGNSEISGSRGGGDDDVSKNTVVIEDSQPSSDTDESDSHDNNAGTQIGDRLGVLSIIAPDLRGGECSIDIENVIDSDALTQGSPSTIENTSNCVADPQAETLPANQAAHLIVKHDIEAAP</sequence>
<dbReference type="RefSeq" id="XP_014550622.1">
    <property type="nucleotide sequence ID" value="XM_014695136.1"/>
</dbReference>
<feature type="region of interest" description="Disordered" evidence="1">
    <location>
        <begin position="34"/>
        <end position="69"/>
    </location>
</feature>
<dbReference type="HOGENOM" id="CLU_1343025_0_0_1"/>
<dbReference type="Proteomes" id="UP000054337">
    <property type="component" value="Unassembled WGS sequence"/>
</dbReference>
<dbReference type="EMBL" id="KI968867">
    <property type="protein sequence ID" value="EUN21048.1"/>
    <property type="molecule type" value="Genomic_DNA"/>
</dbReference>
<keyword evidence="3" id="KW-1185">Reference proteome</keyword>
<dbReference type="GeneID" id="26257413"/>
<evidence type="ECO:0000313" key="2">
    <source>
        <dbReference type="EMBL" id="EUN21048.1"/>
    </source>
</evidence>
<reference evidence="2 3" key="1">
    <citation type="journal article" date="2013" name="PLoS Genet.">
        <title>Comparative genome structure, secondary metabolite, and effector coding capacity across Cochliobolus pathogens.</title>
        <authorList>
            <person name="Condon B.J."/>
            <person name="Leng Y."/>
            <person name="Wu D."/>
            <person name="Bushley K.E."/>
            <person name="Ohm R.A."/>
            <person name="Otillar R."/>
            <person name="Martin J."/>
            <person name="Schackwitz W."/>
            <person name="Grimwood J."/>
            <person name="MohdZainudin N."/>
            <person name="Xue C."/>
            <person name="Wang R."/>
            <person name="Manning V.A."/>
            <person name="Dhillon B."/>
            <person name="Tu Z.J."/>
            <person name="Steffenson B.J."/>
            <person name="Salamov A."/>
            <person name="Sun H."/>
            <person name="Lowry S."/>
            <person name="LaButti K."/>
            <person name="Han J."/>
            <person name="Copeland A."/>
            <person name="Lindquist E."/>
            <person name="Barry K."/>
            <person name="Schmutz J."/>
            <person name="Baker S.E."/>
            <person name="Ciuffetti L.M."/>
            <person name="Grigoriev I.V."/>
            <person name="Zhong S."/>
            <person name="Turgeon B.G."/>
        </authorList>
    </citation>
    <scope>NUCLEOTIDE SEQUENCE [LARGE SCALE GENOMIC DNA]</scope>
    <source>
        <strain evidence="2 3">FI3</strain>
    </source>
</reference>